<dbReference type="AlphaFoldDB" id="A0A1E7KH47"/>
<protein>
    <submittedName>
        <fullName evidence="2">Uncharacterized protein</fullName>
    </submittedName>
</protein>
<accession>A0A1E7KH47</accession>
<reference evidence="2 3" key="1">
    <citation type="journal article" date="2016" name="Front. Microbiol.">
        <title>Comparative Genomics Analysis of Streptomyces Species Reveals Their Adaptation to the Marine Environment and Their Diversity at the Genomic Level.</title>
        <authorList>
            <person name="Tian X."/>
            <person name="Zhang Z."/>
            <person name="Yang T."/>
            <person name="Chen M."/>
            <person name="Li J."/>
            <person name="Chen F."/>
            <person name="Yang J."/>
            <person name="Li W."/>
            <person name="Zhang B."/>
            <person name="Zhang Z."/>
            <person name="Wu J."/>
            <person name="Zhang C."/>
            <person name="Long L."/>
            <person name="Xiao J."/>
        </authorList>
    </citation>
    <scope>NUCLEOTIDE SEQUENCE [LARGE SCALE GENOMIC DNA]</scope>
    <source>
        <strain evidence="2 3">SCSIO 02100</strain>
    </source>
</reference>
<sequence>MSATSEPEDVSPAPAWHAAGPDGTASELLLRTGRHFTNGTVSEDLRAVYRKGGRAGDVFYRDRWSHDKVVRSTHGVVPPLVMGAIYSGKGSYAIGFMLLSDPALAGCVHAYARMRGGGSD</sequence>
<feature type="region of interest" description="Disordered" evidence="1">
    <location>
        <begin position="1"/>
        <end position="23"/>
    </location>
</feature>
<gene>
    <name evidence="2" type="ORF">AN216_12680</name>
</gene>
<proteinExistence type="predicted"/>
<dbReference type="Proteomes" id="UP000176101">
    <property type="component" value="Unassembled WGS sequence"/>
</dbReference>
<keyword evidence="3" id="KW-1185">Reference proteome</keyword>
<organism evidence="2 3">
    <name type="scientific">Streptomyces oceani</name>
    <dbReference type="NCBI Taxonomy" id="1075402"/>
    <lineage>
        <taxon>Bacteria</taxon>
        <taxon>Bacillati</taxon>
        <taxon>Actinomycetota</taxon>
        <taxon>Actinomycetes</taxon>
        <taxon>Kitasatosporales</taxon>
        <taxon>Streptomycetaceae</taxon>
        <taxon>Streptomyces</taxon>
    </lineage>
</organism>
<name>A0A1E7KH47_9ACTN</name>
<comment type="caution">
    <text evidence="2">The sequence shown here is derived from an EMBL/GenBank/DDBJ whole genome shotgun (WGS) entry which is preliminary data.</text>
</comment>
<evidence type="ECO:0000313" key="3">
    <source>
        <dbReference type="Proteomes" id="UP000176101"/>
    </source>
</evidence>
<evidence type="ECO:0000256" key="1">
    <source>
        <dbReference type="SAM" id="MobiDB-lite"/>
    </source>
</evidence>
<dbReference type="STRING" id="1075402.AN216_12680"/>
<dbReference type="EMBL" id="LJGU01000122">
    <property type="protein sequence ID" value="OEV03196.1"/>
    <property type="molecule type" value="Genomic_DNA"/>
</dbReference>
<dbReference type="SUPFAM" id="SSF53706">
    <property type="entry name" value="Formate dehydrogenase/DMSO reductase, domains 1-3"/>
    <property type="match status" value="1"/>
</dbReference>
<dbReference type="PATRIC" id="fig|1075402.3.peg.2749"/>
<evidence type="ECO:0000313" key="2">
    <source>
        <dbReference type="EMBL" id="OEV03196.1"/>
    </source>
</evidence>